<dbReference type="AlphaFoldDB" id="A0AAV9UB45"/>
<organism evidence="3 4">
    <name type="scientific">Orbilia blumenaviensis</name>
    <dbReference type="NCBI Taxonomy" id="1796055"/>
    <lineage>
        <taxon>Eukaryota</taxon>
        <taxon>Fungi</taxon>
        <taxon>Dikarya</taxon>
        <taxon>Ascomycota</taxon>
        <taxon>Pezizomycotina</taxon>
        <taxon>Orbiliomycetes</taxon>
        <taxon>Orbiliales</taxon>
        <taxon>Orbiliaceae</taxon>
        <taxon>Orbilia</taxon>
    </lineage>
</organism>
<reference evidence="3 4" key="1">
    <citation type="submission" date="2019-10" db="EMBL/GenBank/DDBJ databases">
        <authorList>
            <person name="Palmer J.M."/>
        </authorList>
    </citation>
    <scope>NUCLEOTIDE SEQUENCE [LARGE SCALE GENOMIC DNA]</scope>
    <source>
        <strain evidence="3 4">TWF730</strain>
    </source>
</reference>
<feature type="region of interest" description="Disordered" evidence="1">
    <location>
        <begin position="127"/>
        <end position="154"/>
    </location>
</feature>
<name>A0AAV9UB45_9PEZI</name>
<sequence>MDPVTKLTMLCFTFQYINNRYPFCPGCFPYGDPAQGAGACFSCYTAAITINKLNEFLSNHWSQPEYESASATGMHLNSQQDGRAYLTDDGGITDADLDPNLQMSPLFNIDPTLLNYPNSAFSATTCLSQDARSPNSSEALTIPRPDQYFGPETPSQTTMVDRRVLEDCVSETPLSSGRIYDSSNRSSGVFGCKVCNMTLMNERTLKNHEMDKHGPFKYKVVCLMKRCKGEFCGAKHCNGRCPNARDCDSQRVCGIRNKAIHNMLQHLQEVHGIPLEDGNEENKFFRVTKHRNA</sequence>
<proteinExistence type="predicted"/>
<protein>
    <recommendedName>
        <fullName evidence="2">C2H2-type domain-containing protein</fullName>
    </recommendedName>
</protein>
<dbReference type="InterPro" id="IPR013087">
    <property type="entry name" value="Znf_C2H2_type"/>
</dbReference>
<feature type="compositionally biased region" description="Polar residues" evidence="1">
    <location>
        <begin position="127"/>
        <end position="139"/>
    </location>
</feature>
<evidence type="ECO:0000313" key="3">
    <source>
        <dbReference type="EMBL" id="KAK6338533.1"/>
    </source>
</evidence>
<dbReference type="Proteomes" id="UP001373714">
    <property type="component" value="Unassembled WGS sequence"/>
</dbReference>
<evidence type="ECO:0000313" key="4">
    <source>
        <dbReference type="Proteomes" id="UP001373714"/>
    </source>
</evidence>
<dbReference type="PROSITE" id="PS00028">
    <property type="entry name" value="ZINC_FINGER_C2H2_1"/>
    <property type="match status" value="1"/>
</dbReference>
<evidence type="ECO:0000259" key="2">
    <source>
        <dbReference type="PROSITE" id="PS00028"/>
    </source>
</evidence>
<keyword evidence="4" id="KW-1185">Reference proteome</keyword>
<feature type="domain" description="C2H2-type" evidence="2">
    <location>
        <begin position="192"/>
        <end position="213"/>
    </location>
</feature>
<comment type="caution">
    <text evidence="3">The sequence shown here is derived from an EMBL/GenBank/DDBJ whole genome shotgun (WGS) entry which is preliminary data.</text>
</comment>
<gene>
    <name evidence="3" type="ORF">TWF730_002596</name>
</gene>
<evidence type="ECO:0000256" key="1">
    <source>
        <dbReference type="SAM" id="MobiDB-lite"/>
    </source>
</evidence>
<dbReference type="EMBL" id="JAVHNS010000012">
    <property type="protein sequence ID" value="KAK6338533.1"/>
    <property type="molecule type" value="Genomic_DNA"/>
</dbReference>
<accession>A0AAV9UB45</accession>